<dbReference type="EMBL" id="AMSI01000016">
    <property type="protein sequence ID" value="EKF40672.1"/>
    <property type="molecule type" value="Genomic_DNA"/>
</dbReference>
<organism evidence="2 3">
    <name type="scientific">Nitratireductor indicus C115</name>
    <dbReference type="NCBI Taxonomy" id="1231190"/>
    <lineage>
        <taxon>Bacteria</taxon>
        <taxon>Pseudomonadati</taxon>
        <taxon>Pseudomonadota</taxon>
        <taxon>Alphaproteobacteria</taxon>
        <taxon>Hyphomicrobiales</taxon>
        <taxon>Phyllobacteriaceae</taxon>
        <taxon>Nitratireductor</taxon>
    </lineage>
</organism>
<dbReference type="STRING" id="721133.SAMN05216176_103373"/>
<dbReference type="AlphaFoldDB" id="K2PHS0"/>
<evidence type="ECO:0000313" key="2">
    <source>
        <dbReference type="EMBL" id="EKF40672.1"/>
    </source>
</evidence>
<accession>K2PHS0</accession>
<comment type="caution">
    <text evidence="2">The sequence shown here is derived from an EMBL/GenBank/DDBJ whole genome shotgun (WGS) entry which is preliminary data.</text>
</comment>
<gene>
    <name evidence="2" type="ORF">NA8A_20025</name>
</gene>
<feature type="chain" id="PRO_5003862682" evidence="1">
    <location>
        <begin position="28"/>
        <end position="61"/>
    </location>
</feature>
<evidence type="ECO:0000256" key="1">
    <source>
        <dbReference type="SAM" id="SignalP"/>
    </source>
</evidence>
<dbReference type="RefSeq" id="WP_009452218.1">
    <property type="nucleotide sequence ID" value="NZ_AMSI01000016.1"/>
</dbReference>
<dbReference type="OrthoDB" id="8030980at2"/>
<reference evidence="2 3" key="1">
    <citation type="journal article" date="2012" name="J. Bacteriol.">
        <title>Genome Sequence of Nitratireductor indicus Type Strain C115.</title>
        <authorList>
            <person name="Lai Q."/>
            <person name="Li G."/>
            <person name="Yu Z."/>
            <person name="Shao Z."/>
        </authorList>
    </citation>
    <scope>NUCLEOTIDE SEQUENCE [LARGE SCALE GENOMIC DNA]</scope>
    <source>
        <strain evidence="2 3">C115</strain>
    </source>
</reference>
<protein>
    <submittedName>
        <fullName evidence="2">Uncharacterized protein</fullName>
    </submittedName>
</protein>
<dbReference type="PATRIC" id="fig|1231190.3.peg.4139"/>
<keyword evidence="1" id="KW-0732">Signal</keyword>
<dbReference type="Proteomes" id="UP000007374">
    <property type="component" value="Unassembled WGS sequence"/>
</dbReference>
<proteinExistence type="predicted"/>
<keyword evidence="3" id="KW-1185">Reference proteome</keyword>
<evidence type="ECO:0000313" key="3">
    <source>
        <dbReference type="Proteomes" id="UP000007374"/>
    </source>
</evidence>
<name>K2PHS0_9HYPH</name>
<feature type="signal peptide" evidence="1">
    <location>
        <begin position="1"/>
        <end position="27"/>
    </location>
</feature>
<sequence length="61" mass="6426">MKKLISTLGHLAKALAVAAVVSSPLMAVQNVRAGNENVIEGRYDKSSGAGFVLMVSLKRAR</sequence>